<feature type="domain" description="PPIase cyclophilin-type" evidence="5">
    <location>
        <begin position="13"/>
        <end position="165"/>
    </location>
</feature>
<dbReference type="Proteomes" id="UP000688137">
    <property type="component" value="Unassembled WGS sequence"/>
</dbReference>
<evidence type="ECO:0000256" key="2">
    <source>
        <dbReference type="ARBA" id="ARBA00013194"/>
    </source>
</evidence>
<dbReference type="PROSITE" id="PS50072">
    <property type="entry name" value="CSA_PPIASE_2"/>
    <property type="match status" value="1"/>
</dbReference>
<comment type="caution">
    <text evidence="6">The sequence shown here is derived from an EMBL/GenBank/DDBJ whole genome shotgun (WGS) entry which is preliminary data.</text>
</comment>
<organism evidence="6 7">
    <name type="scientific">Paramecium primaurelia</name>
    <dbReference type="NCBI Taxonomy" id="5886"/>
    <lineage>
        <taxon>Eukaryota</taxon>
        <taxon>Sar</taxon>
        <taxon>Alveolata</taxon>
        <taxon>Ciliophora</taxon>
        <taxon>Intramacronucleata</taxon>
        <taxon>Oligohymenophorea</taxon>
        <taxon>Peniculida</taxon>
        <taxon>Parameciidae</taxon>
        <taxon>Paramecium</taxon>
    </lineage>
</organism>
<comment type="catalytic activity">
    <reaction evidence="1">
        <text>[protein]-peptidylproline (omega=180) = [protein]-peptidylproline (omega=0)</text>
        <dbReference type="Rhea" id="RHEA:16237"/>
        <dbReference type="Rhea" id="RHEA-COMP:10747"/>
        <dbReference type="Rhea" id="RHEA-COMP:10748"/>
        <dbReference type="ChEBI" id="CHEBI:83833"/>
        <dbReference type="ChEBI" id="CHEBI:83834"/>
        <dbReference type="EC" id="5.2.1.8"/>
    </reaction>
</comment>
<dbReference type="GO" id="GO:0003755">
    <property type="term" value="F:peptidyl-prolyl cis-trans isomerase activity"/>
    <property type="evidence" value="ECO:0007669"/>
    <property type="project" value="UniProtKB-KW"/>
</dbReference>
<dbReference type="AlphaFoldDB" id="A0A8S1MTA8"/>
<dbReference type="InterPro" id="IPR024936">
    <property type="entry name" value="Cyclophilin-type_PPIase"/>
</dbReference>
<evidence type="ECO:0000256" key="4">
    <source>
        <dbReference type="ARBA" id="ARBA00023235"/>
    </source>
</evidence>
<gene>
    <name evidence="6" type="ORF">PPRIM_AZ9-3.1.T0700041</name>
</gene>
<dbReference type="Pfam" id="PF00160">
    <property type="entry name" value="Pro_isomerase"/>
    <property type="match status" value="1"/>
</dbReference>
<dbReference type="EMBL" id="CAJJDM010000073">
    <property type="protein sequence ID" value="CAD8083400.1"/>
    <property type="molecule type" value="Genomic_DNA"/>
</dbReference>
<dbReference type="FunFam" id="2.40.100.10:FF:000025">
    <property type="entry name" value="Peptidyl-prolyl cis-trans isomerase CYP19-2"/>
    <property type="match status" value="1"/>
</dbReference>
<dbReference type="GO" id="GO:0005737">
    <property type="term" value="C:cytoplasm"/>
    <property type="evidence" value="ECO:0007669"/>
    <property type="project" value="TreeGrafter"/>
</dbReference>
<evidence type="ECO:0000313" key="7">
    <source>
        <dbReference type="Proteomes" id="UP000688137"/>
    </source>
</evidence>
<evidence type="ECO:0000256" key="3">
    <source>
        <dbReference type="ARBA" id="ARBA00023110"/>
    </source>
</evidence>
<dbReference type="OMA" id="PTFCACS"/>
<dbReference type="InterPro" id="IPR002130">
    <property type="entry name" value="Cyclophilin-type_PPIase_dom"/>
</dbReference>
<evidence type="ECO:0000313" key="6">
    <source>
        <dbReference type="EMBL" id="CAD8083400.1"/>
    </source>
</evidence>
<dbReference type="PANTHER" id="PTHR11071">
    <property type="entry name" value="PEPTIDYL-PROLYL CIS-TRANS ISOMERASE"/>
    <property type="match status" value="1"/>
</dbReference>
<sequence length="167" mass="18651">MGNKSSKNKKDCFMTMQIGKRQPIQVIIRLFDQQCPKTCQNFRKLCQTKYGGTNFHRCTENFIAQGGDYERGDGTGGTSIWGNYFKDENFIIKHDKRGIVSMANRGANTNGSQFFFTLNACPQLDGKHVAFGEIISGFEILDQISEISTYGGDPKELVQILASGICQ</sequence>
<keyword evidence="3" id="KW-0697">Rotamase</keyword>
<keyword evidence="4" id="KW-0413">Isomerase</keyword>
<keyword evidence="7" id="KW-1185">Reference proteome</keyword>
<dbReference type="GO" id="GO:0006457">
    <property type="term" value="P:protein folding"/>
    <property type="evidence" value="ECO:0007669"/>
    <property type="project" value="TreeGrafter"/>
</dbReference>
<accession>A0A8S1MTA8</accession>
<protein>
    <recommendedName>
        <fullName evidence="2">peptidylprolyl isomerase</fullName>
        <ecNumber evidence="2">5.2.1.8</ecNumber>
    </recommendedName>
</protein>
<evidence type="ECO:0000256" key="1">
    <source>
        <dbReference type="ARBA" id="ARBA00000971"/>
    </source>
</evidence>
<reference evidence="6" key="1">
    <citation type="submission" date="2021-01" db="EMBL/GenBank/DDBJ databases">
        <authorList>
            <consortium name="Genoscope - CEA"/>
            <person name="William W."/>
        </authorList>
    </citation>
    <scope>NUCLEOTIDE SEQUENCE</scope>
</reference>
<dbReference type="PIRSF" id="PIRSF001467">
    <property type="entry name" value="Peptidylpro_ismrse"/>
    <property type="match status" value="1"/>
</dbReference>
<dbReference type="GO" id="GO:0016018">
    <property type="term" value="F:cyclosporin A binding"/>
    <property type="evidence" value="ECO:0007669"/>
    <property type="project" value="TreeGrafter"/>
</dbReference>
<proteinExistence type="predicted"/>
<name>A0A8S1MTA8_PARPR</name>
<evidence type="ECO:0000259" key="5">
    <source>
        <dbReference type="PROSITE" id="PS50072"/>
    </source>
</evidence>
<dbReference type="PANTHER" id="PTHR11071:SF561">
    <property type="entry name" value="PEPTIDYL-PROLYL CIS-TRANS ISOMERASE D-RELATED"/>
    <property type="match status" value="1"/>
</dbReference>
<dbReference type="EC" id="5.2.1.8" evidence="2"/>